<evidence type="ECO:0000313" key="6">
    <source>
        <dbReference type="Proteomes" id="UP000050833"/>
    </source>
</evidence>
<evidence type="ECO:0000259" key="4">
    <source>
        <dbReference type="PROSITE" id="PS51084"/>
    </source>
</evidence>
<evidence type="ECO:0000256" key="2">
    <source>
        <dbReference type="PIRSR" id="PIRSR601310-3"/>
    </source>
</evidence>
<name>A0AAW3JRY6_9FIRM</name>
<dbReference type="EMBL" id="LLKB01000005">
    <property type="protein sequence ID" value="KQC84970.1"/>
    <property type="molecule type" value="Genomic_DNA"/>
</dbReference>
<accession>A0AAW3JRY6</accession>
<dbReference type="PRINTS" id="PR00332">
    <property type="entry name" value="HISTRIAD"/>
</dbReference>
<dbReference type="PROSITE" id="PS51084">
    <property type="entry name" value="HIT_2"/>
    <property type="match status" value="1"/>
</dbReference>
<dbReference type="Gene3D" id="3.30.428.10">
    <property type="entry name" value="HIT-like"/>
    <property type="match status" value="1"/>
</dbReference>
<dbReference type="SUPFAM" id="SSF54197">
    <property type="entry name" value="HIT-like"/>
    <property type="match status" value="1"/>
</dbReference>
<evidence type="ECO:0000256" key="1">
    <source>
        <dbReference type="PIRSR" id="PIRSR601310-1"/>
    </source>
</evidence>
<sequence length="141" mass="15623">MNKHIDDNCIFCKLANGQIPTNSIYEDDDFKVILDAAPAAKGHAIILPKTHAANLFELPDEYGEKIFAIAKKCGKAIKETYDYDGLNVLQNNGEAAGQTVFHLHVHLIPRMKDDNIDIKWAQGECADGEKIAEEIKANLTD</sequence>
<feature type="domain" description="HIT" evidence="4">
    <location>
        <begin position="10"/>
        <end position="117"/>
    </location>
</feature>
<dbReference type="PANTHER" id="PTHR46648">
    <property type="entry name" value="HIT FAMILY PROTEIN 1"/>
    <property type="match status" value="1"/>
</dbReference>
<comment type="caution">
    <text evidence="5">The sequence shown here is derived from an EMBL/GenBank/DDBJ whole genome shotgun (WGS) entry which is preliminary data.</text>
</comment>
<dbReference type="PROSITE" id="PS00892">
    <property type="entry name" value="HIT_1"/>
    <property type="match status" value="1"/>
</dbReference>
<dbReference type="GO" id="GO:0009117">
    <property type="term" value="P:nucleotide metabolic process"/>
    <property type="evidence" value="ECO:0007669"/>
    <property type="project" value="TreeGrafter"/>
</dbReference>
<evidence type="ECO:0000256" key="3">
    <source>
        <dbReference type="PROSITE-ProRule" id="PRU00464"/>
    </source>
</evidence>
<feature type="short sequence motif" description="Histidine triad motif" evidence="2 3">
    <location>
        <begin position="102"/>
        <end position="106"/>
    </location>
</feature>
<dbReference type="InterPro" id="IPR019808">
    <property type="entry name" value="Histidine_triad_CS"/>
</dbReference>
<dbReference type="Proteomes" id="UP000050833">
    <property type="component" value="Unassembled WGS sequence"/>
</dbReference>
<dbReference type="AlphaFoldDB" id="A0AAW3JRY6"/>
<organism evidence="5 6">
    <name type="scientific">Butyribacter intestini</name>
    <dbReference type="NCBI Taxonomy" id="1703332"/>
    <lineage>
        <taxon>Bacteria</taxon>
        <taxon>Bacillati</taxon>
        <taxon>Bacillota</taxon>
        <taxon>Clostridia</taxon>
        <taxon>Lachnospirales</taxon>
        <taxon>Lachnospiraceae</taxon>
        <taxon>Butyribacter</taxon>
    </lineage>
</organism>
<dbReference type="PANTHER" id="PTHR46648:SF1">
    <property type="entry name" value="ADENOSINE 5'-MONOPHOSPHORAMIDASE HNT1"/>
    <property type="match status" value="1"/>
</dbReference>
<dbReference type="CDD" id="cd01277">
    <property type="entry name" value="HINT_subgroup"/>
    <property type="match status" value="1"/>
</dbReference>
<dbReference type="GO" id="GO:0003824">
    <property type="term" value="F:catalytic activity"/>
    <property type="evidence" value="ECO:0007669"/>
    <property type="project" value="InterPro"/>
</dbReference>
<gene>
    <name evidence="5" type="ORF">APZ18_09650</name>
</gene>
<dbReference type="InterPro" id="IPR039384">
    <property type="entry name" value="HINT"/>
</dbReference>
<feature type="active site" description="Tele-AMP-histidine intermediate" evidence="1">
    <location>
        <position position="104"/>
    </location>
</feature>
<evidence type="ECO:0000313" key="5">
    <source>
        <dbReference type="EMBL" id="KQC84970.1"/>
    </source>
</evidence>
<proteinExistence type="predicted"/>
<dbReference type="InterPro" id="IPR001310">
    <property type="entry name" value="Histidine_triad_HIT"/>
</dbReference>
<dbReference type="RefSeq" id="WP_055944297.1">
    <property type="nucleotide sequence ID" value="NZ_JAQDCV010000002.1"/>
</dbReference>
<dbReference type="InterPro" id="IPR036265">
    <property type="entry name" value="HIT-like_sf"/>
</dbReference>
<dbReference type="Pfam" id="PF01230">
    <property type="entry name" value="HIT"/>
    <property type="match status" value="1"/>
</dbReference>
<keyword evidence="6" id="KW-1185">Reference proteome</keyword>
<dbReference type="InterPro" id="IPR011146">
    <property type="entry name" value="HIT-like"/>
</dbReference>
<reference evidence="5 6" key="1">
    <citation type="submission" date="2015-10" db="EMBL/GenBank/DDBJ databases">
        <title>Butyribacter intestini gen. nov., sp. nov., a butyric acid-producing bacterium of the family Lachnospiraceae isolated from the human faeces.</title>
        <authorList>
            <person name="Zou Y."/>
            <person name="Xue W."/>
            <person name="Luo G."/>
            <person name="Lv M."/>
        </authorList>
    </citation>
    <scope>NUCLEOTIDE SEQUENCE [LARGE SCALE GENOMIC DNA]</scope>
    <source>
        <strain evidence="5 6">TF01-11</strain>
    </source>
</reference>
<protein>
    <recommendedName>
        <fullName evidence="4">HIT domain-containing protein</fullName>
    </recommendedName>
</protein>